<dbReference type="Pfam" id="PF23470">
    <property type="entry name" value="Zn_ribbon_PF0610"/>
    <property type="match status" value="1"/>
</dbReference>
<evidence type="ECO:0000259" key="1">
    <source>
        <dbReference type="Pfam" id="PF21476"/>
    </source>
</evidence>
<dbReference type="EMBL" id="CP000575">
    <property type="protein sequence ID" value="ABN69633.1"/>
    <property type="molecule type" value="Genomic_DNA"/>
</dbReference>
<evidence type="ECO:0000259" key="2">
    <source>
        <dbReference type="Pfam" id="PF23470"/>
    </source>
</evidence>
<feature type="domain" description="PF0610-like winged HTH N-terminal" evidence="1">
    <location>
        <begin position="8"/>
        <end position="58"/>
    </location>
</feature>
<dbReference type="KEGG" id="smr:Smar_0526"/>
<dbReference type="PANTHER" id="PTHR40663:SF2">
    <property type="entry name" value="TRANSCRIPTIONAL REGULATOR"/>
    <property type="match status" value="1"/>
</dbReference>
<organism evidence="3 4">
    <name type="scientific">Staphylothermus marinus (strain ATCC 43588 / DSM 3639 / JCM 9404 / F1)</name>
    <dbReference type="NCBI Taxonomy" id="399550"/>
    <lineage>
        <taxon>Archaea</taxon>
        <taxon>Thermoproteota</taxon>
        <taxon>Thermoprotei</taxon>
        <taxon>Desulfurococcales</taxon>
        <taxon>Desulfurococcaceae</taxon>
        <taxon>Staphylothermus</taxon>
    </lineage>
</organism>
<dbReference type="InterPro" id="IPR049159">
    <property type="entry name" value="PF0610-like_wHTH_N"/>
</dbReference>
<reference evidence="4" key="1">
    <citation type="journal article" date="2009" name="BMC Genomics">
        <title>The complete genome sequence of Staphylothermus marinus reveals differences in sulfur metabolism among heterotrophic Crenarchaeota.</title>
        <authorList>
            <person name="Anderson I.J."/>
            <person name="Dharmarajan L."/>
            <person name="Rodriguez J."/>
            <person name="Hooper S."/>
            <person name="Porat I."/>
            <person name="Ulrich L.E."/>
            <person name="Elkins J.G."/>
            <person name="Mavromatis K."/>
            <person name="Sun H."/>
            <person name="Land M."/>
            <person name="Lapidus A."/>
            <person name="Lucas S."/>
            <person name="Barry K."/>
            <person name="Huber H."/>
            <person name="Zhulin I.B."/>
            <person name="Whitman W.B."/>
            <person name="Mukhopadhyay B."/>
            <person name="Woese C."/>
            <person name="Bristow J."/>
            <person name="Kyrpides N."/>
        </authorList>
    </citation>
    <scope>NUCLEOTIDE SEQUENCE [LARGE SCALE GENOMIC DNA]</scope>
    <source>
        <strain evidence="4">ATCC 43588 / DSM 3639 / JCM 9404 / F1</strain>
    </source>
</reference>
<dbReference type="RefSeq" id="WP_011838824.1">
    <property type="nucleotide sequence ID" value="NC_009033.1"/>
</dbReference>
<reference evidence="3 4" key="2">
    <citation type="journal article" date="2009" name="Stand. Genomic Sci.">
        <title>Complete genome sequence of Staphylothermus marinus Stetter and Fiala 1986 type strain F1.</title>
        <authorList>
            <person name="Anderson I.J."/>
            <person name="Sun H."/>
            <person name="Lapidus A."/>
            <person name="Copeland A."/>
            <person name="Glavina Del Rio T."/>
            <person name="Tice H."/>
            <person name="Dalin E."/>
            <person name="Lucas S."/>
            <person name="Barry K."/>
            <person name="Land M."/>
            <person name="Richardson P."/>
            <person name="Huber H."/>
            <person name="Kyrpides N.C."/>
        </authorList>
    </citation>
    <scope>NUCLEOTIDE SEQUENCE [LARGE SCALE GENOMIC DNA]</scope>
    <source>
        <strain evidence="4">ATCC 43588 / DSM 3639 / JCM 9404 / F1</strain>
    </source>
</reference>
<dbReference type="SUPFAM" id="SSF46785">
    <property type="entry name" value="Winged helix' DNA-binding domain"/>
    <property type="match status" value="1"/>
</dbReference>
<proteinExistence type="predicted"/>
<dbReference type="AlphaFoldDB" id="A3DLX3"/>
<accession>A3DLX3</accession>
<protein>
    <recommendedName>
        <fullName evidence="5">Transcriptional regulator</fullName>
    </recommendedName>
</protein>
<dbReference type="PANTHER" id="PTHR40663">
    <property type="match status" value="1"/>
</dbReference>
<feature type="domain" description="PF0610-like rubredoxin-like zinc beta-ribbon C-terminal" evidence="2">
    <location>
        <begin position="68"/>
        <end position="105"/>
    </location>
</feature>
<dbReference type="InterPro" id="IPR038767">
    <property type="entry name" value="PF0610-like"/>
</dbReference>
<dbReference type="InterPro" id="IPR036390">
    <property type="entry name" value="WH_DNA-bd_sf"/>
</dbReference>
<dbReference type="InterPro" id="IPR057022">
    <property type="entry name" value="PF0610-like_Zn_ribbon_C"/>
</dbReference>
<name>A3DLX3_STAMF</name>
<dbReference type="Proteomes" id="UP000000254">
    <property type="component" value="Chromosome"/>
</dbReference>
<sequence length="109" mass="12809">MDQDEFLTLREKIMNLLIKTDKPLTVNEIIAYLGLSPRDHRLVYDALEHIAKTIRRRTDSKMELVMVPPRCLKCGYVFKDLKKPRKPSRCPRCKSERISPPAFIIIEKK</sequence>
<dbReference type="eggNOG" id="arCOG04479">
    <property type="taxonomic scope" value="Archaea"/>
</dbReference>
<evidence type="ECO:0008006" key="5">
    <source>
        <dbReference type="Google" id="ProtNLM"/>
    </source>
</evidence>
<dbReference type="HOGENOM" id="CLU_162441_0_0_2"/>
<dbReference type="OrthoDB" id="30924at2157"/>
<evidence type="ECO:0000313" key="4">
    <source>
        <dbReference type="Proteomes" id="UP000000254"/>
    </source>
</evidence>
<dbReference type="Pfam" id="PF21476">
    <property type="entry name" value="PF0610-like_N"/>
    <property type="match status" value="1"/>
</dbReference>
<evidence type="ECO:0000313" key="3">
    <source>
        <dbReference type="EMBL" id="ABN69633.1"/>
    </source>
</evidence>
<gene>
    <name evidence="3" type="ordered locus">Smar_0526</name>
</gene>
<keyword evidence="4" id="KW-1185">Reference proteome</keyword>
<dbReference type="STRING" id="399550.Smar_0526"/>
<dbReference type="GeneID" id="4906516"/>